<keyword evidence="2" id="KW-1185">Reference proteome</keyword>
<dbReference type="AlphaFoldDB" id="A0A191ZVX9"/>
<evidence type="ECO:0000313" key="1">
    <source>
        <dbReference type="EMBL" id="ANJ72241.1"/>
    </source>
</evidence>
<dbReference type="OrthoDB" id="8913825at2"/>
<evidence type="ECO:0000313" key="2">
    <source>
        <dbReference type="Proteomes" id="UP000078572"/>
    </source>
</evidence>
<name>A0A191ZVX9_9RALS</name>
<reference evidence="2" key="1">
    <citation type="submission" date="2016-06" db="EMBL/GenBank/DDBJ databases">
        <authorList>
            <person name="Xu Y."/>
            <person name="Nagy A."/>
            <person name="Yan X."/>
            <person name="Kim S.W."/>
            <person name="Haley B."/>
            <person name="Liu N.T."/>
            <person name="Nou X."/>
        </authorList>
    </citation>
    <scope>NUCLEOTIDE SEQUENCE [LARGE SCALE GENOMIC DNA]</scope>
    <source>
        <strain evidence="2">ATCC 49129</strain>
    </source>
</reference>
<dbReference type="RefSeq" id="WP_064803022.1">
    <property type="nucleotide sequence ID" value="NZ_CP016022.1"/>
</dbReference>
<dbReference type="Proteomes" id="UP000078572">
    <property type="component" value="Chromosome 1"/>
</dbReference>
<dbReference type="GeneID" id="61525783"/>
<sequence length="101" mass="11859">MIEMLFQIDGGKEYRGFTHGQFWNGWACPFFTFEVAQELANDQNAVTTEEKLVYDEATDSFIYQVDYYPQEEWERFEATMIDGKKLYGIGNGSWCWDAEPI</sequence>
<proteinExistence type="predicted"/>
<dbReference type="EMBL" id="CP016022">
    <property type="protein sequence ID" value="ANJ72241.1"/>
    <property type="molecule type" value="Genomic_DNA"/>
</dbReference>
<accession>A0A191ZVX9</accession>
<organism evidence="1 2">
    <name type="scientific">Ralstonia insidiosa</name>
    <dbReference type="NCBI Taxonomy" id="190721"/>
    <lineage>
        <taxon>Bacteria</taxon>
        <taxon>Pseudomonadati</taxon>
        <taxon>Pseudomonadota</taxon>
        <taxon>Betaproteobacteria</taxon>
        <taxon>Burkholderiales</taxon>
        <taxon>Burkholderiaceae</taxon>
        <taxon>Ralstonia</taxon>
    </lineage>
</organism>
<protein>
    <submittedName>
        <fullName evidence="1">Uncharacterized protein</fullName>
    </submittedName>
</protein>
<gene>
    <name evidence="1" type="ORF">A9Y76_07080</name>
</gene>